<evidence type="ECO:0000313" key="2">
    <source>
        <dbReference type="EMBL" id="BAL54380.1"/>
    </source>
</evidence>
<evidence type="ECO:0000256" key="1">
    <source>
        <dbReference type="SAM" id="Phobius"/>
    </source>
</evidence>
<accession>H5SDZ4</accession>
<proteinExistence type="predicted"/>
<reference evidence="2" key="1">
    <citation type="journal article" date="2005" name="Environ. Microbiol.">
        <title>Genetic and functional properties of uncultivated thermophilic crenarchaeotes from a subsurface gold mine as revealed by analysis of genome fragments.</title>
        <authorList>
            <person name="Nunoura T."/>
            <person name="Hirayama H."/>
            <person name="Takami H."/>
            <person name="Oida H."/>
            <person name="Nishi S."/>
            <person name="Shimamura S."/>
            <person name="Suzuki Y."/>
            <person name="Inagaki F."/>
            <person name="Takai K."/>
            <person name="Nealson K.H."/>
            <person name="Horikoshi K."/>
        </authorList>
    </citation>
    <scope>NUCLEOTIDE SEQUENCE</scope>
</reference>
<reference evidence="2" key="2">
    <citation type="journal article" date="2012" name="PLoS ONE">
        <title>A Deeply Branching Thermophilic Bacterium with an Ancient Acetyl-CoA Pathway Dominates a Subsurface Ecosystem.</title>
        <authorList>
            <person name="Takami H."/>
            <person name="Noguchi H."/>
            <person name="Takaki Y."/>
            <person name="Uchiyama I."/>
            <person name="Toyoda A."/>
            <person name="Nishi S."/>
            <person name="Chee G.-J."/>
            <person name="Arai W."/>
            <person name="Nunoura T."/>
            <person name="Itoh T."/>
            <person name="Hattori M."/>
            <person name="Takai K."/>
        </authorList>
    </citation>
    <scope>NUCLEOTIDE SEQUENCE</scope>
</reference>
<sequence length="156" mass="17060">MLLRRVAIAFLIGFAMAALTTEAAYLLQRRENREAQRIELVIPAGTAERVSRGEKPPQIPTEMNFVLGDILVIVNRDSVPHQLGTLWVPPGNSASMILGNVESLALECSFQPTRVFGIEVREPVTWQTRLMGALFAGIPLGALFAVYSVVVGKSRS</sequence>
<name>H5SDZ4_9CHLR</name>
<dbReference type="EMBL" id="AP011686">
    <property type="protein sequence ID" value="BAL54380.1"/>
    <property type="molecule type" value="Genomic_DNA"/>
</dbReference>
<organism evidence="2">
    <name type="scientific">uncultured Chloroflexota bacterium</name>
    <dbReference type="NCBI Taxonomy" id="166587"/>
    <lineage>
        <taxon>Bacteria</taxon>
        <taxon>Bacillati</taxon>
        <taxon>Chloroflexota</taxon>
        <taxon>environmental samples</taxon>
    </lineage>
</organism>
<dbReference type="AlphaFoldDB" id="H5SDZ4"/>
<feature type="transmembrane region" description="Helical" evidence="1">
    <location>
        <begin position="6"/>
        <end position="27"/>
    </location>
</feature>
<feature type="transmembrane region" description="Helical" evidence="1">
    <location>
        <begin position="130"/>
        <end position="150"/>
    </location>
</feature>
<keyword evidence="1" id="KW-1133">Transmembrane helix</keyword>
<gene>
    <name evidence="2" type="ORF">HGMM_F14G08C30</name>
</gene>
<protein>
    <submittedName>
        <fullName evidence="2">Uncharacterized protein</fullName>
    </submittedName>
</protein>
<keyword evidence="1" id="KW-0472">Membrane</keyword>
<keyword evidence="1" id="KW-0812">Transmembrane</keyword>